<proteinExistence type="predicted"/>
<gene>
    <name evidence="2" type="ORF">SBOR_5701</name>
</gene>
<dbReference type="HOGENOM" id="CLU_973732_0_0_1"/>
<dbReference type="AlphaFoldDB" id="W9CDI8"/>
<dbReference type="PANTHER" id="PTHR43201:SF3">
    <property type="entry name" value="ENZYME, PUTATIVE (JCVI)-RELATED"/>
    <property type="match status" value="1"/>
</dbReference>
<dbReference type="InterPro" id="IPR000873">
    <property type="entry name" value="AMP-dep_synth/lig_dom"/>
</dbReference>
<dbReference type="PANTHER" id="PTHR43201">
    <property type="entry name" value="ACYL-COA SYNTHETASE"/>
    <property type="match status" value="1"/>
</dbReference>
<organism evidence="2 3">
    <name type="scientific">Sclerotinia borealis (strain F-4128)</name>
    <dbReference type="NCBI Taxonomy" id="1432307"/>
    <lineage>
        <taxon>Eukaryota</taxon>
        <taxon>Fungi</taxon>
        <taxon>Dikarya</taxon>
        <taxon>Ascomycota</taxon>
        <taxon>Pezizomycotina</taxon>
        <taxon>Leotiomycetes</taxon>
        <taxon>Helotiales</taxon>
        <taxon>Sclerotiniaceae</taxon>
        <taxon>Sclerotinia</taxon>
    </lineage>
</organism>
<dbReference type="GO" id="GO:0006631">
    <property type="term" value="P:fatty acid metabolic process"/>
    <property type="evidence" value="ECO:0007669"/>
    <property type="project" value="TreeGrafter"/>
</dbReference>
<protein>
    <recommendedName>
        <fullName evidence="1">AMP-dependent synthetase/ligase domain-containing protein</fullName>
    </recommendedName>
</protein>
<dbReference type="GO" id="GO:0031956">
    <property type="term" value="F:medium-chain fatty acid-CoA ligase activity"/>
    <property type="evidence" value="ECO:0007669"/>
    <property type="project" value="TreeGrafter"/>
</dbReference>
<dbReference type="Proteomes" id="UP000019487">
    <property type="component" value="Unassembled WGS sequence"/>
</dbReference>
<dbReference type="Gene3D" id="3.40.50.12780">
    <property type="entry name" value="N-terminal domain of ligase-like"/>
    <property type="match status" value="1"/>
</dbReference>
<feature type="domain" description="AMP-dependent synthetase/ligase" evidence="1">
    <location>
        <begin position="27"/>
        <end position="282"/>
    </location>
</feature>
<dbReference type="InterPro" id="IPR042099">
    <property type="entry name" value="ANL_N_sf"/>
</dbReference>
<evidence type="ECO:0000259" key="1">
    <source>
        <dbReference type="Pfam" id="PF00501"/>
    </source>
</evidence>
<dbReference type="SUPFAM" id="SSF56801">
    <property type="entry name" value="Acetyl-CoA synthetase-like"/>
    <property type="match status" value="1"/>
</dbReference>
<dbReference type="Pfam" id="PF00501">
    <property type="entry name" value="AMP-binding"/>
    <property type="match status" value="1"/>
</dbReference>
<reference evidence="2 3" key="1">
    <citation type="journal article" date="2014" name="Genome Announc.">
        <title>Draft genome sequence of Sclerotinia borealis, a psychrophilic plant pathogenic fungus.</title>
        <authorList>
            <person name="Mardanov A.V."/>
            <person name="Beletsky A.V."/>
            <person name="Kadnikov V.V."/>
            <person name="Ignatov A.N."/>
            <person name="Ravin N.V."/>
        </authorList>
    </citation>
    <scope>NUCLEOTIDE SEQUENCE [LARGE SCALE GENOMIC DNA]</scope>
    <source>
        <strain evidence="3">F-4157</strain>
    </source>
</reference>
<name>W9CDI8_SCLBF</name>
<sequence length="286" mass="31452">MSSVKAEPTMLGVCKKEVLPHIVDKIAAKEPEAIFAEYPVLPTSYESGYQKFSYGTFANAINGVAWWLLENLGPGKDFPALAYIGPNDILVNAFLLGAVKAGYKTFLTSPRNSIRAQENLFTFAECKILVTTSPQPAQLQPMITALSSMGIRILELTQKPHPHFPYWKTFEAARDEPFAVLHTSGTMELPKPIVWTHDYYATSLLNPEPPAGFINLASLYVGVRIFNTLPYFHAAGVFFGLVNSVYNRSVAIYPIVGFPSVSLLIDGLKHTKGDIAILVPPYVIGD</sequence>
<accession>W9CDI8</accession>
<dbReference type="OrthoDB" id="429813at2759"/>
<dbReference type="STRING" id="1432307.W9CDI8"/>
<comment type="caution">
    <text evidence="2">The sequence shown here is derived from an EMBL/GenBank/DDBJ whole genome shotgun (WGS) entry which is preliminary data.</text>
</comment>
<dbReference type="EMBL" id="AYSA01000279">
    <property type="protein sequence ID" value="ESZ93908.1"/>
    <property type="molecule type" value="Genomic_DNA"/>
</dbReference>
<evidence type="ECO:0000313" key="2">
    <source>
        <dbReference type="EMBL" id="ESZ93908.1"/>
    </source>
</evidence>
<evidence type="ECO:0000313" key="3">
    <source>
        <dbReference type="Proteomes" id="UP000019487"/>
    </source>
</evidence>
<keyword evidence="3" id="KW-1185">Reference proteome</keyword>